<protein>
    <submittedName>
        <fullName evidence="2">Uncharacterized protein</fullName>
    </submittedName>
</protein>
<evidence type="ECO:0000313" key="2">
    <source>
        <dbReference type="EMBL" id="JAE08472.1"/>
    </source>
</evidence>
<feature type="compositionally biased region" description="Basic residues" evidence="1">
    <location>
        <begin position="23"/>
        <end position="36"/>
    </location>
</feature>
<name>A0A0A9PCX6_ARUDO</name>
<organism evidence="2">
    <name type="scientific">Arundo donax</name>
    <name type="common">Giant reed</name>
    <name type="synonym">Donax arundinaceus</name>
    <dbReference type="NCBI Taxonomy" id="35708"/>
    <lineage>
        <taxon>Eukaryota</taxon>
        <taxon>Viridiplantae</taxon>
        <taxon>Streptophyta</taxon>
        <taxon>Embryophyta</taxon>
        <taxon>Tracheophyta</taxon>
        <taxon>Spermatophyta</taxon>
        <taxon>Magnoliopsida</taxon>
        <taxon>Liliopsida</taxon>
        <taxon>Poales</taxon>
        <taxon>Poaceae</taxon>
        <taxon>PACMAD clade</taxon>
        <taxon>Arundinoideae</taxon>
        <taxon>Arundineae</taxon>
        <taxon>Arundo</taxon>
    </lineage>
</organism>
<feature type="compositionally biased region" description="Basic residues" evidence="1">
    <location>
        <begin position="1"/>
        <end position="15"/>
    </location>
</feature>
<evidence type="ECO:0000256" key="1">
    <source>
        <dbReference type="SAM" id="MobiDB-lite"/>
    </source>
</evidence>
<proteinExistence type="predicted"/>
<dbReference type="EMBL" id="GBRH01189424">
    <property type="protein sequence ID" value="JAE08472.1"/>
    <property type="molecule type" value="Transcribed_RNA"/>
</dbReference>
<accession>A0A0A9PCX6</accession>
<reference evidence="2" key="1">
    <citation type="submission" date="2014-09" db="EMBL/GenBank/DDBJ databases">
        <authorList>
            <person name="Magalhaes I.L.F."/>
            <person name="Oliveira U."/>
            <person name="Santos F.R."/>
            <person name="Vidigal T.H.D.A."/>
            <person name="Brescovit A.D."/>
            <person name="Santos A.J."/>
        </authorList>
    </citation>
    <scope>NUCLEOTIDE SEQUENCE</scope>
    <source>
        <tissue evidence="2">Shoot tissue taken approximately 20 cm above the soil surface</tissue>
    </source>
</reference>
<reference evidence="2" key="2">
    <citation type="journal article" date="2015" name="Data Brief">
        <title>Shoot transcriptome of the giant reed, Arundo donax.</title>
        <authorList>
            <person name="Barrero R.A."/>
            <person name="Guerrero F.D."/>
            <person name="Moolhuijzen P."/>
            <person name="Goolsby J.A."/>
            <person name="Tidwell J."/>
            <person name="Bellgard S.E."/>
            <person name="Bellgard M.I."/>
        </authorList>
    </citation>
    <scope>NUCLEOTIDE SEQUENCE</scope>
    <source>
        <tissue evidence="2">Shoot tissue taken approximately 20 cm above the soil surface</tissue>
    </source>
</reference>
<feature type="region of interest" description="Disordered" evidence="1">
    <location>
        <begin position="1"/>
        <end position="36"/>
    </location>
</feature>
<dbReference type="AlphaFoldDB" id="A0A0A9PCX6"/>
<sequence length="36" mass="4223">MWRGGRARSTWRRRCTGGSSGGGRRRRRCGRRWTVS</sequence>